<sequence length="95" mass="10712">MSGNAASDVQRDDHGDGSMELHMPTATSLSAVHSALVHYCRSSEPYHPDLMFSQILQAAGYSPLETKQRLQQMLYNSDRQHHQKNLLFRLEISGK</sequence>
<dbReference type="PaxDb" id="39947-A0A0P0WQ20"/>
<name>A0A0P0WQ20_ORYSJ</name>
<protein>
    <submittedName>
        <fullName evidence="2">Os05g0530801 protein</fullName>
    </submittedName>
</protein>
<dbReference type="Proteomes" id="UP000059680">
    <property type="component" value="Chromosome 5"/>
</dbReference>
<gene>
    <name evidence="2" type="ordered locus">Os05g0530801</name>
    <name evidence="2" type="ORF">OSNPB_050530801</name>
</gene>
<feature type="region of interest" description="Disordered" evidence="1">
    <location>
        <begin position="1"/>
        <end position="22"/>
    </location>
</feature>
<evidence type="ECO:0000313" key="3">
    <source>
        <dbReference type="Proteomes" id="UP000059680"/>
    </source>
</evidence>
<proteinExistence type="predicted"/>
<dbReference type="InParanoid" id="A0A0P0WQ20"/>
<reference evidence="2 3" key="3">
    <citation type="journal article" date="2013" name="Rice">
        <title>Improvement of the Oryza sativa Nipponbare reference genome using next generation sequence and optical map data.</title>
        <authorList>
            <person name="Kawahara Y."/>
            <person name="de la Bastide M."/>
            <person name="Hamilton J.P."/>
            <person name="Kanamori H."/>
            <person name="McCombie W.R."/>
            <person name="Ouyang S."/>
            <person name="Schwartz D.C."/>
            <person name="Tanaka T."/>
            <person name="Wu J."/>
            <person name="Zhou S."/>
            <person name="Childs K.L."/>
            <person name="Davidson R.M."/>
            <person name="Lin H."/>
            <person name="Quesada-Ocampo L."/>
            <person name="Vaillancourt B."/>
            <person name="Sakai H."/>
            <person name="Lee S.S."/>
            <person name="Kim J."/>
            <person name="Numa H."/>
            <person name="Itoh T."/>
            <person name="Buell C.R."/>
            <person name="Matsumoto T."/>
        </authorList>
    </citation>
    <scope>NUCLEOTIDE SEQUENCE [LARGE SCALE GENOMIC DNA]</scope>
    <source>
        <strain evidence="3">cv. Nipponbare</strain>
    </source>
</reference>
<reference evidence="3" key="1">
    <citation type="journal article" date="2005" name="Nature">
        <title>The map-based sequence of the rice genome.</title>
        <authorList>
            <consortium name="International rice genome sequencing project (IRGSP)"/>
            <person name="Matsumoto T."/>
            <person name="Wu J."/>
            <person name="Kanamori H."/>
            <person name="Katayose Y."/>
            <person name="Fujisawa M."/>
            <person name="Namiki N."/>
            <person name="Mizuno H."/>
            <person name="Yamamoto K."/>
            <person name="Antonio B.A."/>
            <person name="Baba T."/>
            <person name="Sakata K."/>
            <person name="Nagamura Y."/>
            <person name="Aoki H."/>
            <person name="Arikawa K."/>
            <person name="Arita K."/>
            <person name="Bito T."/>
            <person name="Chiden Y."/>
            <person name="Fujitsuka N."/>
            <person name="Fukunaka R."/>
            <person name="Hamada M."/>
            <person name="Harada C."/>
            <person name="Hayashi A."/>
            <person name="Hijishita S."/>
            <person name="Honda M."/>
            <person name="Hosokawa S."/>
            <person name="Ichikawa Y."/>
            <person name="Idonuma A."/>
            <person name="Iijima M."/>
            <person name="Ikeda M."/>
            <person name="Ikeno M."/>
            <person name="Ito K."/>
            <person name="Ito S."/>
            <person name="Ito T."/>
            <person name="Ito Y."/>
            <person name="Ito Y."/>
            <person name="Iwabuchi A."/>
            <person name="Kamiya K."/>
            <person name="Karasawa W."/>
            <person name="Kurita K."/>
            <person name="Katagiri S."/>
            <person name="Kikuta A."/>
            <person name="Kobayashi H."/>
            <person name="Kobayashi N."/>
            <person name="Machita K."/>
            <person name="Maehara T."/>
            <person name="Masukawa M."/>
            <person name="Mizubayashi T."/>
            <person name="Mukai Y."/>
            <person name="Nagasaki H."/>
            <person name="Nagata Y."/>
            <person name="Naito S."/>
            <person name="Nakashima M."/>
            <person name="Nakama Y."/>
            <person name="Nakamichi Y."/>
            <person name="Nakamura M."/>
            <person name="Meguro A."/>
            <person name="Negishi M."/>
            <person name="Ohta I."/>
            <person name="Ohta T."/>
            <person name="Okamoto M."/>
            <person name="Ono N."/>
            <person name="Saji S."/>
            <person name="Sakaguchi M."/>
            <person name="Sakai K."/>
            <person name="Shibata M."/>
            <person name="Shimokawa T."/>
            <person name="Song J."/>
            <person name="Takazaki Y."/>
            <person name="Terasawa K."/>
            <person name="Tsugane M."/>
            <person name="Tsuji K."/>
            <person name="Ueda S."/>
            <person name="Waki K."/>
            <person name="Yamagata H."/>
            <person name="Yamamoto M."/>
            <person name="Yamamoto S."/>
            <person name="Yamane H."/>
            <person name="Yoshiki S."/>
            <person name="Yoshihara R."/>
            <person name="Yukawa K."/>
            <person name="Zhong H."/>
            <person name="Yano M."/>
            <person name="Yuan Q."/>
            <person name="Ouyang S."/>
            <person name="Liu J."/>
            <person name="Jones K.M."/>
            <person name="Gansberger K."/>
            <person name="Moffat K."/>
            <person name="Hill J."/>
            <person name="Bera J."/>
            <person name="Fadrosh D."/>
            <person name="Jin S."/>
            <person name="Johri S."/>
            <person name="Kim M."/>
            <person name="Overton L."/>
            <person name="Reardon M."/>
            <person name="Tsitrin T."/>
            <person name="Vuong H."/>
            <person name="Weaver B."/>
            <person name="Ciecko A."/>
            <person name="Tallon L."/>
            <person name="Jackson J."/>
            <person name="Pai G."/>
            <person name="Aken S.V."/>
            <person name="Utterback T."/>
            <person name="Reidmuller S."/>
            <person name="Feldblyum T."/>
            <person name="Hsiao J."/>
            <person name="Zismann V."/>
            <person name="Iobst S."/>
            <person name="de Vazeille A.R."/>
            <person name="Buell C.R."/>
            <person name="Ying K."/>
            <person name="Li Y."/>
            <person name="Lu T."/>
            <person name="Huang Y."/>
            <person name="Zhao Q."/>
            <person name="Feng Q."/>
            <person name="Zhang L."/>
            <person name="Zhu J."/>
            <person name="Weng Q."/>
            <person name="Mu J."/>
            <person name="Lu Y."/>
            <person name="Fan D."/>
            <person name="Liu Y."/>
            <person name="Guan J."/>
            <person name="Zhang Y."/>
            <person name="Yu S."/>
            <person name="Liu X."/>
            <person name="Zhang Y."/>
            <person name="Hong G."/>
            <person name="Han B."/>
            <person name="Choisne N."/>
            <person name="Demange N."/>
            <person name="Orjeda G."/>
            <person name="Samain S."/>
            <person name="Cattolico L."/>
            <person name="Pelletier E."/>
            <person name="Couloux A."/>
            <person name="Segurens B."/>
            <person name="Wincker P."/>
            <person name="D'Hont A."/>
            <person name="Scarpelli C."/>
            <person name="Weissenbach J."/>
            <person name="Salanoubat M."/>
            <person name="Quetier F."/>
            <person name="Yu Y."/>
            <person name="Kim H.R."/>
            <person name="Rambo T."/>
            <person name="Currie J."/>
            <person name="Collura K."/>
            <person name="Luo M."/>
            <person name="Yang T."/>
            <person name="Ammiraju J.S.S."/>
            <person name="Engler F."/>
            <person name="Soderlund C."/>
            <person name="Wing R.A."/>
            <person name="Palmer L.E."/>
            <person name="de la Bastide M."/>
            <person name="Spiegel L."/>
            <person name="Nascimento L."/>
            <person name="Zutavern T."/>
            <person name="O'Shaughnessy A."/>
            <person name="Dike S."/>
            <person name="Dedhia N."/>
            <person name="Preston R."/>
            <person name="Balija V."/>
            <person name="McCombie W.R."/>
            <person name="Chow T."/>
            <person name="Chen H."/>
            <person name="Chung M."/>
            <person name="Chen C."/>
            <person name="Shaw J."/>
            <person name="Wu H."/>
            <person name="Hsiao K."/>
            <person name="Chao Y."/>
            <person name="Chu M."/>
            <person name="Cheng C."/>
            <person name="Hour A."/>
            <person name="Lee P."/>
            <person name="Lin S."/>
            <person name="Lin Y."/>
            <person name="Liou J."/>
            <person name="Liu S."/>
            <person name="Hsing Y."/>
            <person name="Raghuvanshi S."/>
            <person name="Mohanty A."/>
            <person name="Bharti A.K."/>
            <person name="Gaur A."/>
            <person name="Gupta V."/>
            <person name="Kumar D."/>
            <person name="Ravi V."/>
            <person name="Vij S."/>
            <person name="Kapur A."/>
            <person name="Khurana P."/>
            <person name="Khurana P."/>
            <person name="Khurana J.P."/>
            <person name="Tyagi A.K."/>
            <person name="Gaikwad K."/>
            <person name="Singh A."/>
            <person name="Dalal V."/>
            <person name="Srivastava S."/>
            <person name="Dixit A."/>
            <person name="Pal A.K."/>
            <person name="Ghazi I.A."/>
            <person name="Yadav M."/>
            <person name="Pandit A."/>
            <person name="Bhargava A."/>
            <person name="Sureshbabu K."/>
            <person name="Batra K."/>
            <person name="Sharma T.R."/>
            <person name="Mohapatra T."/>
            <person name="Singh N.K."/>
            <person name="Messing J."/>
            <person name="Nelson A.B."/>
            <person name="Fuks G."/>
            <person name="Kavchok S."/>
            <person name="Keizer G."/>
            <person name="Linton E."/>
            <person name="Llaca V."/>
            <person name="Song R."/>
            <person name="Tanyolac B."/>
            <person name="Young S."/>
            <person name="Ho-Il K."/>
            <person name="Hahn J.H."/>
            <person name="Sangsakoo G."/>
            <person name="Vanavichit A."/>
            <person name="de Mattos Luiz.A.T."/>
            <person name="Zimmer P.D."/>
            <person name="Malone G."/>
            <person name="Dellagostin O."/>
            <person name="de Oliveira A.C."/>
            <person name="Bevan M."/>
            <person name="Bancroft I."/>
            <person name="Minx P."/>
            <person name="Cordum H."/>
            <person name="Wilson R."/>
            <person name="Cheng Z."/>
            <person name="Jin W."/>
            <person name="Jiang J."/>
            <person name="Leong S.A."/>
            <person name="Iwama H."/>
            <person name="Gojobori T."/>
            <person name="Itoh T."/>
            <person name="Niimura Y."/>
            <person name="Fujii Y."/>
            <person name="Habara T."/>
            <person name="Sakai H."/>
            <person name="Sato Y."/>
            <person name="Wilson G."/>
            <person name="Kumar K."/>
            <person name="McCouch S."/>
            <person name="Juretic N."/>
            <person name="Hoen D."/>
            <person name="Wright S."/>
            <person name="Bruskiewich R."/>
            <person name="Bureau T."/>
            <person name="Miyao A."/>
            <person name="Hirochika H."/>
            <person name="Nishikawa T."/>
            <person name="Kadowaki K."/>
            <person name="Sugiura M."/>
            <person name="Burr B."/>
            <person name="Sasaki T."/>
        </authorList>
    </citation>
    <scope>NUCLEOTIDE SEQUENCE [LARGE SCALE GENOMIC DNA]</scope>
    <source>
        <strain evidence="3">cv. Nipponbare</strain>
    </source>
</reference>
<keyword evidence="3" id="KW-1185">Reference proteome</keyword>
<reference evidence="2 3" key="2">
    <citation type="journal article" date="2013" name="Plant Cell Physiol.">
        <title>Rice Annotation Project Database (RAP-DB): an integrative and interactive database for rice genomics.</title>
        <authorList>
            <person name="Sakai H."/>
            <person name="Lee S.S."/>
            <person name="Tanaka T."/>
            <person name="Numa H."/>
            <person name="Kim J."/>
            <person name="Kawahara Y."/>
            <person name="Wakimoto H."/>
            <person name="Yang C.C."/>
            <person name="Iwamoto M."/>
            <person name="Abe T."/>
            <person name="Yamada Y."/>
            <person name="Muto A."/>
            <person name="Inokuchi H."/>
            <person name="Ikemura T."/>
            <person name="Matsumoto T."/>
            <person name="Sasaki T."/>
            <person name="Itoh T."/>
        </authorList>
    </citation>
    <scope>NUCLEOTIDE SEQUENCE [LARGE SCALE GENOMIC DNA]</scope>
    <source>
        <strain evidence="3">cv. Nipponbare</strain>
    </source>
</reference>
<dbReference type="EMBL" id="AP014961">
    <property type="protein sequence ID" value="BAS95032.1"/>
    <property type="molecule type" value="Genomic_DNA"/>
</dbReference>
<feature type="compositionally biased region" description="Basic and acidic residues" evidence="1">
    <location>
        <begin position="9"/>
        <end position="19"/>
    </location>
</feature>
<evidence type="ECO:0000256" key="1">
    <source>
        <dbReference type="SAM" id="MobiDB-lite"/>
    </source>
</evidence>
<dbReference type="AlphaFoldDB" id="A0A0P0WQ20"/>
<evidence type="ECO:0000313" key="2">
    <source>
        <dbReference type="EMBL" id="BAS95032.1"/>
    </source>
</evidence>
<organism evidence="2 3">
    <name type="scientific">Oryza sativa subsp. japonica</name>
    <name type="common">Rice</name>
    <dbReference type="NCBI Taxonomy" id="39947"/>
    <lineage>
        <taxon>Eukaryota</taxon>
        <taxon>Viridiplantae</taxon>
        <taxon>Streptophyta</taxon>
        <taxon>Embryophyta</taxon>
        <taxon>Tracheophyta</taxon>
        <taxon>Spermatophyta</taxon>
        <taxon>Magnoliopsida</taxon>
        <taxon>Liliopsida</taxon>
        <taxon>Poales</taxon>
        <taxon>Poaceae</taxon>
        <taxon>BOP clade</taxon>
        <taxon>Oryzoideae</taxon>
        <taxon>Oryzeae</taxon>
        <taxon>Oryzinae</taxon>
        <taxon>Oryza</taxon>
        <taxon>Oryza sativa</taxon>
    </lineage>
</organism>
<accession>A0A0P0WQ20</accession>